<accession>A0ABD1RAF1</accession>
<evidence type="ECO:0000256" key="1">
    <source>
        <dbReference type="SAM" id="MobiDB-lite"/>
    </source>
</evidence>
<organism evidence="2 3">
    <name type="scientific">Abeliophyllum distichum</name>
    <dbReference type="NCBI Taxonomy" id="126358"/>
    <lineage>
        <taxon>Eukaryota</taxon>
        <taxon>Viridiplantae</taxon>
        <taxon>Streptophyta</taxon>
        <taxon>Embryophyta</taxon>
        <taxon>Tracheophyta</taxon>
        <taxon>Spermatophyta</taxon>
        <taxon>Magnoliopsida</taxon>
        <taxon>eudicotyledons</taxon>
        <taxon>Gunneridae</taxon>
        <taxon>Pentapetalae</taxon>
        <taxon>asterids</taxon>
        <taxon>lamiids</taxon>
        <taxon>Lamiales</taxon>
        <taxon>Oleaceae</taxon>
        <taxon>Forsythieae</taxon>
        <taxon>Abeliophyllum</taxon>
    </lineage>
</organism>
<dbReference type="AlphaFoldDB" id="A0ABD1RAF1"/>
<feature type="region of interest" description="Disordered" evidence="1">
    <location>
        <begin position="181"/>
        <end position="222"/>
    </location>
</feature>
<dbReference type="EMBL" id="JBFOLK010000009">
    <property type="protein sequence ID" value="KAL2484811.1"/>
    <property type="molecule type" value="Genomic_DNA"/>
</dbReference>
<evidence type="ECO:0000313" key="2">
    <source>
        <dbReference type="EMBL" id="KAL2484811.1"/>
    </source>
</evidence>
<name>A0ABD1RAF1_9LAMI</name>
<comment type="caution">
    <text evidence="2">The sequence shown here is derived from an EMBL/GenBank/DDBJ whole genome shotgun (WGS) entry which is preliminary data.</text>
</comment>
<sequence>MLSLEQQLEDMMGHKIAKTMSKKSSRPQSMVLEEDHFSLEVIVVPLPLDFKQPKMEKYDGSSDHIDHLRNFVDLMRLEATSDAIMCRVFPPTLRQEARDWVATISPKLIRTFDDFSKATLGIKDLQISAVVTAMMCETQSRLFKISLSKNSLDTMYELLKRVDNYVDTKEAYLITKIMKDRKKPESNKNETRDESKHRDDKDKQKTNYLRRINDECTKEGSG</sequence>
<keyword evidence="3" id="KW-1185">Reference proteome</keyword>
<dbReference type="PANTHER" id="PTHR33223:SF10">
    <property type="entry name" value="AMINOTRANSFERASE-LIKE PLANT MOBILE DOMAIN-CONTAINING PROTEIN"/>
    <property type="match status" value="1"/>
</dbReference>
<evidence type="ECO:0000313" key="3">
    <source>
        <dbReference type="Proteomes" id="UP001604336"/>
    </source>
</evidence>
<dbReference type="PANTHER" id="PTHR33223">
    <property type="entry name" value="CCHC-TYPE DOMAIN-CONTAINING PROTEIN"/>
    <property type="match status" value="1"/>
</dbReference>
<gene>
    <name evidence="2" type="ORF">Adt_29567</name>
</gene>
<proteinExistence type="predicted"/>
<feature type="compositionally biased region" description="Basic and acidic residues" evidence="1">
    <location>
        <begin position="182"/>
        <end position="222"/>
    </location>
</feature>
<dbReference type="Proteomes" id="UP001604336">
    <property type="component" value="Unassembled WGS sequence"/>
</dbReference>
<reference evidence="3" key="1">
    <citation type="submission" date="2024-07" db="EMBL/GenBank/DDBJ databases">
        <title>Two chromosome-level genome assemblies of Korean endemic species Abeliophyllum distichum and Forsythia ovata (Oleaceae).</title>
        <authorList>
            <person name="Jang H."/>
        </authorList>
    </citation>
    <scope>NUCLEOTIDE SEQUENCE [LARGE SCALE GENOMIC DNA]</scope>
</reference>
<protein>
    <submittedName>
        <fullName evidence="2">Uncharacterized protein</fullName>
    </submittedName>
</protein>